<gene>
    <name evidence="2" type="ORF">NCTC12264_01114</name>
</gene>
<evidence type="ECO:0000313" key="3">
    <source>
        <dbReference type="Proteomes" id="UP000254161"/>
    </source>
</evidence>
<dbReference type="EMBL" id="UFUZ01000001">
    <property type="protein sequence ID" value="SUX26879.1"/>
    <property type="molecule type" value="Genomic_DNA"/>
</dbReference>
<feature type="chain" id="PRO_5017029574" description="DUF4879 domain-containing protein" evidence="1">
    <location>
        <begin position="22"/>
        <end position="199"/>
    </location>
</feature>
<organism evidence="2 3">
    <name type="scientific">Campylobacter upsaliensis</name>
    <dbReference type="NCBI Taxonomy" id="28080"/>
    <lineage>
        <taxon>Bacteria</taxon>
        <taxon>Pseudomonadati</taxon>
        <taxon>Campylobacterota</taxon>
        <taxon>Epsilonproteobacteria</taxon>
        <taxon>Campylobacterales</taxon>
        <taxon>Campylobacteraceae</taxon>
        <taxon>Campylobacter</taxon>
    </lineage>
</organism>
<dbReference type="Pfam" id="PF16219">
    <property type="entry name" value="DUF4879"/>
    <property type="match status" value="1"/>
</dbReference>
<dbReference type="AlphaFoldDB" id="A0A381EIV3"/>
<name>A0A381EIV3_CAMUP</name>
<dbReference type="Gene3D" id="2.60.40.2870">
    <property type="match status" value="1"/>
</dbReference>
<sequence length="199" mass="21439">MVKCLIRVAVASVLSCGIAFATDKVSIEGKEKITRNSVNIFLEPNSANKQKYLNGEFDKTLEAMKKAYEANKNNNKAMKAPAPAVYYVAVLGVVSEQGGREELAENQTATNNDHGGNPFVVHTLVLGYGGGSNDRAKFAGNEAVQLSSEGMDYTGDNIIDGWYDIWDISKPANSSGTFEFTSRSINAPGNSMSTSVQIR</sequence>
<dbReference type="Proteomes" id="UP000254161">
    <property type="component" value="Unassembled WGS sequence"/>
</dbReference>
<dbReference type="InterPro" id="IPR032624">
    <property type="entry name" value="DUF4879"/>
</dbReference>
<dbReference type="RefSeq" id="WP_181892460.1">
    <property type="nucleotide sequence ID" value="NZ_UFUZ01000001.1"/>
</dbReference>
<protein>
    <recommendedName>
        <fullName evidence="4">DUF4879 domain-containing protein</fullName>
    </recommendedName>
</protein>
<proteinExistence type="predicted"/>
<evidence type="ECO:0008006" key="4">
    <source>
        <dbReference type="Google" id="ProtNLM"/>
    </source>
</evidence>
<accession>A0A381EIV3</accession>
<feature type="signal peptide" evidence="1">
    <location>
        <begin position="1"/>
        <end position="21"/>
    </location>
</feature>
<keyword evidence="1" id="KW-0732">Signal</keyword>
<reference evidence="2 3" key="1">
    <citation type="submission" date="2018-06" db="EMBL/GenBank/DDBJ databases">
        <authorList>
            <consortium name="Pathogen Informatics"/>
            <person name="Doyle S."/>
        </authorList>
    </citation>
    <scope>NUCLEOTIDE SEQUENCE [LARGE SCALE GENOMIC DNA]</scope>
    <source>
        <strain evidence="2 3">NCTC12264</strain>
    </source>
</reference>
<evidence type="ECO:0000313" key="2">
    <source>
        <dbReference type="EMBL" id="SUX26879.1"/>
    </source>
</evidence>
<evidence type="ECO:0000256" key="1">
    <source>
        <dbReference type="SAM" id="SignalP"/>
    </source>
</evidence>